<dbReference type="AlphaFoldDB" id="A0A1C5H7T2"/>
<accession>A0A1C5H7T2</accession>
<organism evidence="2 3">
    <name type="scientific">Micromonospora siamensis</name>
    <dbReference type="NCBI Taxonomy" id="299152"/>
    <lineage>
        <taxon>Bacteria</taxon>
        <taxon>Bacillati</taxon>
        <taxon>Actinomycetota</taxon>
        <taxon>Actinomycetes</taxon>
        <taxon>Micromonosporales</taxon>
        <taxon>Micromonosporaceae</taxon>
        <taxon>Micromonospora</taxon>
    </lineage>
</organism>
<evidence type="ECO:0000313" key="2">
    <source>
        <dbReference type="EMBL" id="SCG42064.1"/>
    </source>
</evidence>
<dbReference type="Pfam" id="PF20376">
    <property type="entry name" value="DUF6671"/>
    <property type="match status" value="1"/>
</dbReference>
<evidence type="ECO:0000313" key="3">
    <source>
        <dbReference type="Proteomes" id="UP000198210"/>
    </source>
</evidence>
<gene>
    <name evidence="2" type="ORF">GA0074704_1213</name>
</gene>
<dbReference type="Proteomes" id="UP000198210">
    <property type="component" value="Chromosome I"/>
</dbReference>
<dbReference type="EMBL" id="LT607751">
    <property type="protein sequence ID" value="SCG42064.1"/>
    <property type="molecule type" value="Genomic_DNA"/>
</dbReference>
<keyword evidence="3" id="KW-1185">Reference proteome</keyword>
<feature type="domain" description="DUF6671" evidence="1">
    <location>
        <begin position="76"/>
        <end position="296"/>
    </location>
</feature>
<dbReference type="InterPro" id="IPR046612">
    <property type="entry name" value="DUF6671"/>
</dbReference>
<proteinExistence type="predicted"/>
<evidence type="ECO:0000259" key="1">
    <source>
        <dbReference type="Pfam" id="PF20376"/>
    </source>
</evidence>
<protein>
    <recommendedName>
        <fullName evidence="1">DUF6671 domain-containing protein</fullName>
    </recommendedName>
</protein>
<sequence length="296" mass="30579">MVFPAPPPLLAYASSVYREVVGSLATRHGKRVAIGPPLRRRLGLRLRVADVDTDVLGTFTGEVPRPGPADEVVVTKARLGMAATGCPVGVASEGSFGPHPALPWCTLQVEHVALVDDRIGLVLVERATSTASNHGELVTDGADRGALLRFAREVGLPGHAVTVRPAAPPAGVAYPLVKGIVRVPALLAAVAGAVGASADGRARVAADLRAHHNPRRMAVIAQAAGRLAERLATPCPACDAPGFGVVGTVPGLPCADCHTPTELPGGRILGCARCPHRVTRPAEAPADPRWCPRCNP</sequence>
<reference evidence="2 3" key="1">
    <citation type="submission" date="2016-06" db="EMBL/GenBank/DDBJ databases">
        <authorList>
            <person name="Kjaerup R.B."/>
            <person name="Dalgaard T.S."/>
            <person name="Juul-Madsen H.R."/>
        </authorList>
    </citation>
    <scope>NUCLEOTIDE SEQUENCE [LARGE SCALE GENOMIC DNA]</scope>
    <source>
        <strain evidence="2 3">DSM 45097</strain>
    </source>
</reference>
<name>A0A1C5H7T2_9ACTN</name>